<feature type="transmembrane region" description="Helical" evidence="1">
    <location>
        <begin position="56"/>
        <end position="75"/>
    </location>
</feature>
<keyword evidence="1" id="KW-0812">Transmembrane</keyword>
<feature type="transmembrane region" description="Helical" evidence="1">
    <location>
        <begin position="119"/>
        <end position="140"/>
    </location>
</feature>
<evidence type="ECO:0000313" key="2">
    <source>
        <dbReference type="EMBL" id="RJO70018.1"/>
    </source>
</evidence>
<sequence length="143" mass="15689">MSSDEPTSRVNDTIGRRLEKYARFQKLTIYLGGGLGGLVLFGDLAKDVFLLVPDWLRAAFIAAALVTGGCIGYAYSGFQWAETLLQRELDDNHLWVRSSKISEVAGHEWPTVAYVEYNLAPALIGLTALLLLIAAVWSVVAPY</sequence>
<name>A0A3A4KBL9_9NOCA</name>
<keyword evidence="3" id="KW-1185">Reference proteome</keyword>
<feature type="transmembrane region" description="Helical" evidence="1">
    <location>
        <begin position="27"/>
        <end position="44"/>
    </location>
</feature>
<dbReference type="AlphaFoldDB" id="A0A3A4KBL9"/>
<dbReference type="EMBL" id="QZFU01000041">
    <property type="protein sequence ID" value="RJO70018.1"/>
    <property type="molecule type" value="Genomic_DNA"/>
</dbReference>
<dbReference type="OrthoDB" id="9988710at2"/>
<protein>
    <submittedName>
        <fullName evidence="2">Uncharacterized protein</fullName>
    </submittedName>
</protein>
<reference evidence="2 3" key="1">
    <citation type="submission" date="2018-09" db="EMBL/GenBank/DDBJ databases">
        <title>YIM PH21274 draft genome.</title>
        <authorList>
            <person name="Miao C."/>
        </authorList>
    </citation>
    <scope>NUCLEOTIDE SEQUENCE [LARGE SCALE GENOMIC DNA]</scope>
    <source>
        <strain evidence="2 3">YIM PH 21724</strain>
    </source>
</reference>
<evidence type="ECO:0000256" key="1">
    <source>
        <dbReference type="SAM" id="Phobius"/>
    </source>
</evidence>
<comment type="caution">
    <text evidence="2">The sequence shown here is derived from an EMBL/GenBank/DDBJ whole genome shotgun (WGS) entry which is preliminary data.</text>
</comment>
<proteinExistence type="predicted"/>
<organism evidence="2 3">
    <name type="scientific">Nocardia panacis</name>
    <dbReference type="NCBI Taxonomy" id="2340916"/>
    <lineage>
        <taxon>Bacteria</taxon>
        <taxon>Bacillati</taxon>
        <taxon>Actinomycetota</taxon>
        <taxon>Actinomycetes</taxon>
        <taxon>Mycobacteriales</taxon>
        <taxon>Nocardiaceae</taxon>
        <taxon>Nocardia</taxon>
    </lineage>
</organism>
<keyword evidence="1" id="KW-1133">Transmembrane helix</keyword>
<dbReference type="RefSeq" id="WP_120044385.1">
    <property type="nucleotide sequence ID" value="NZ_QZFU01000041.1"/>
</dbReference>
<dbReference type="Proteomes" id="UP000266677">
    <property type="component" value="Unassembled WGS sequence"/>
</dbReference>
<keyword evidence="1" id="KW-0472">Membrane</keyword>
<evidence type="ECO:0000313" key="3">
    <source>
        <dbReference type="Proteomes" id="UP000266677"/>
    </source>
</evidence>
<accession>A0A3A4KBL9</accession>
<gene>
    <name evidence="2" type="ORF">D5S18_29595</name>
</gene>